<organism evidence="1">
    <name type="scientific">Arion vulgaris</name>
    <dbReference type="NCBI Taxonomy" id="1028688"/>
    <lineage>
        <taxon>Eukaryota</taxon>
        <taxon>Metazoa</taxon>
        <taxon>Spiralia</taxon>
        <taxon>Lophotrochozoa</taxon>
        <taxon>Mollusca</taxon>
        <taxon>Gastropoda</taxon>
        <taxon>Heterobranchia</taxon>
        <taxon>Euthyneura</taxon>
        <taxon>Panpulmonata</taxon>
        <taxon>Eupulmonata</taxon>
        <taxon>Stylommatophora</taxon>
        <taxon>Helicina</taxon>
        <taxon>Arionoidea</taxon>
        <taxon>Arionidae</taxon>
        <taxon>Arion</taxon>
    </lineage>
</organism>
<proteinExistence type="predicted"/>
<feature type="non-terminal residue" evidence="1">
    <location>
        <position position="1"/>
    </location>
</feature>
<dbReference type="AlphaFoldDB" id="A0A0B7BVQ8"/>
<name>A0A0B7BVQ8_9EUPU</name>
<sequence length="64" mass="6691">PQTGQSDSGLLGFPKAKFLGRLVVAKCFFSDHTGEDRLTGHAPMSVPPADTGRGVLLIPNGLTI</sequence>
<reference evidence="1" key="1">
    <citation type="submission" date="2014-12" db="EMBL/GenBank/DDBJ databases">
        <title>Insight into the proteome of Arion vulgaris.</title>
        <authorList>
            <person name="Aradska J."/>
            <person name="Bulat T."/>
            <person name="Smidak R."/>
            <person name="Sarate P."/>
            <person name="Gangsoo J."/>
            <person name="Sialana F."/>
            <person name="Bilban M."/>
            <person name="Lubec G."/>
        </authorList>
    </citation>
    <scope>NUCLEOTIDE SEQUENCE</scope>
    <source>
        <tissue evidence="1">Skin</tissue>
    </source>
</reference>
<gene>
    <name evidence="1" type="primary">ORF211151</name>
</gene>
<protein>
    <submittedName>
        <fullName evidence="1">Uncharacterized protein</fullName>
    </submittedName>
</protein>
<evidence type="ECO:0000313" key="1">
    <source>
        <dbReference type="EMBL" id="CEK96245.1"/>
    </source>
</evidence>
<dbReference type="EMBL" id="HACG01049380">
    <property type="protein sequence ID" value="CEK96245.1"/>
    <property type="molecule type" value="Transcribed_RNA"/>
</dbReference>
<accession>A0A0B7BVQ8</accession>